<gene>
    <name evidence="5" type="ORF">SAMN04489812_3291</name>
</gene>
<name>A0A1H1VP34_9ACTN</name>
<evidence type="ECO:0000313" key="6">
    <source>
        <dbReference type="Proteomes" id="UP000199103"/>
    </source>
</evidence>
<dbReference type="SUPFAM" id="SSF55781">
    <property type="entry name" value="GAF domain-like"/>
    <property type="match status" value="1"/>
</dbReference>
<dbReference type="Proteomes" id="UP000199103">
    <property type="component" value="Chromosome I"/>
</dbReference>
<dbReference type="RefSeq" id="WP_231919880.1">
    <property type="nucleotide sequence ID" value="NZ_LT629772.1"/>
</dbReference>
<dbReference type="EMBL" id="LT629772">
    <property type="protein sequence ID" value="SDS86455.1"/>
    <property type="molecule type" value="Genomic_DNA"/>
</dbReference>
<keyword evidence="6" id="KW-1185">Reference proteome</keyword>
<dbReference type="InterPro" id="IPR003018">
    <property type="entry name" value="GAF"/>
</dbReference>
<proteinExistence type="predicted"/>
<accession>A0A1H1VP34</accession>
<dbReference type="SMART" id="SM00421">
    <property type="entry name" value="HTH_LUXR"/>
    <property type="match status" value="1"/>
</dbReference>
<dbReference type="Pfam" id="PF00196">
    <property type="entry name" value="GerE"/>
    <property type="match status" value="1"/>
</dbReference>
<evidence type="ECO:0000256" key="1">
    <source>
        <dbReference type="ARBA" id="ARBA00023015"/>
    </source>
</evidence>
<evidence type="ECO:0000256" key="2">
    <source>
        <dbReference type="ARBA" id="ARBA00023125"/>
    </source>
</evidence>
<dbReference type="Gene3D" id="3.30.450.40">
    <property type="match status" value="1"/>
</dbReference>
<sequence>MEAELTDLTAALREADRRLRSVPPDDVHEMCAVVRRALAALAPVDTFYVGLYRGDTTLVMPYLFDDGVDRIADTVEFGEGRLAHWVRATAKPYRYAEDDGRLLHAGVPLGTQGQSQDVVVVPMFDSDDRTVIGLLNVQSKQPDAFDDQFVTAMEWLAGALTVSLGVGSHPEPRSRLYRDHPELDTGRASSPLEILTAAIERLEDVSEIIGPLIERAPELTSEQLVAELRRIRAECMSGGAELAVMVAKSPDPNLAAAVDRTDPLTAREREIAELIAQDSMSNAALARHLMISEKTVKAHVGSILRKLGIRQRAELPWVLGSRSLADRDV</sequence>
<dbReference type="InterPro" id="IPR029016">
    <property type="entry name" value="GAF-like_dom_sf"/>
</dbReference>
<evidence type="ECO:0000259" key="4">
    <source>
        <dbReference type="PROSITE" id="PS50043"/>
    </source>
</evidence>
<dbReference type="PANTHER" id="PTHR44688">
    <property type="entry name" value="DNA-BINDING TRANSCRIPTIONAL ACTIVATOR DEVR_DOSR"/>
    <property type="match status" value="1"/>
</dbReference>
<dbReference type="InterPro" id="IPR016032">
    <property type="entry name" value="Sig_transdc_resp-reg_C-effctor"/>
</dbReference>
<dbReference type="PROSITE" id="PS50043">
    <property type="entry name" value="HTH_LUXR_2"/>
    <property type="match status" value="1"/>
</dbReference>
<dbReference type="AlphaFoldDB" id="A0A1H1VP34"/>
<reference evidence="5 6" key="1">
    <citation type="submission" date="2016-10" db="EMBL/GenBank/DDBJ databases">
        <authorList>
            <person name="de Groot N.N."/>
        </authorList>
    </citation>
    <scope>NUCLEOTIDE SEQUENCE [LARGE SCALE GENOMIC DNA]</scope>
    <source>
        <strain evidence="5 6">DSM 21800</strain>
    </source>
</reference>
<dbReference type="PRINTS" id="PR00038">
    <property type="entry name" value="HTHLUXR"/>
</dbReference>
<dbReference type="InterPro" id="IPR036388">
    <property type="entry name" value="WH-like_DNA-bd_sf"/>
</dbReference>
<dbReference type="Gene3D" id="1.10.10.10">
    <property type="entry name" value="Winged helix-like DNA-binding domain superfamily/Winged helix DNA-binding domain"/>
    <property type="match status" value="1"/>
</dbReference>
<keyword evidence="1" id="KW-0805">Transcription regulation</keyword>
<organism evidence="5 6">
    <name type="scientific">Microlunatus soli</name>
    <dbReference type="NCBI Taxonomy" id="630515"/>
    <lineage>
        <taxon>Bacteria</taxon>
        <taxon>Bacillati</taxon>
        <taxon>Actinomycetota</taxon>
        <taxon>Actinomycetes</taxon>
        <taxon>Propionibacteriales</taxon>
        <taxon>Propionibacteriaceae</taxon>
        <taxon>Microlunatus</taxon>
    </lineage>
</organism>
<dbReference type="GO" id="GO:0003677">
    <property type="term" value="F:DNA binding"/>
    <property type="evidence" value="ECO:0007669"/>
    <property type="project" value="UniProtKB-KW"/>
</dbReference>
<dbReference type="SUPFAM" id="SSF46894">
    <property type="entry name" value="C-terminal effector domain of the bipartite response regulators"/>
    <property type="match status" value="1"/>
</dbReference>
<evidence type="ECO:0000256" key="3">
    <source>
        <dbReference type="ARBA" id="ARBA00023163"/>
    </source>
</evidence>
<keyword evidence="2" id="KW-0238">DNA-binding</keyword>
<evidence type="ECO:0000313" key="5">
    <source>
        <dbReference type="EMBL" id="SDS86455.1"/>
    </source>
</evidence>
<dbReference type="Pfam" id="PF13185">
    <property type="entry name" value="GAF_2"/>
    <property type="match status" value="1"/>
</dbReference>
<dbReference type="PANTHER" id="PTHR44688:SF16">
    <property type="entry name" value="DNA-BINDING TRANSCRIPTIONAL ACTIVATOR DEVR_DOSR"/>
    <property type="match status" value="1"/>
</dbReference>
<dbReference type="STRING" id="630515.SAMN04489812_3291"/>
<dbReference type="InterPro" id="IPR000792">
    <property type="entry name" value="Tscrpt_reg_LuxR_C"/>
</dbReference>
<dbReference type="GO" id="GO:0006355">
    <property type="term" value="P:regulation of DNA-templated transcription"/>
    <property type="evidence" value="ECO:0007669"/>
    <property type="project" value="InterPro"/>
</dbReference>
<feature type="domain" description="HTH luxR-type" evidence="4">
    <location>
        <begin position="257"/>
        <end position="323"/>
    </location>
</feature>
<dbReference type="CDD" id="cd06170">
    <property type="entry name" value="LuxR_C_like"/>
    <property type="match status" value="1"/>
</dbReference>
<keyword evidence="3" id="KW-0804">Transcription</keyword>
<protein>
    <submittedName>
        <fullName evidence="5">GAF domain-containing protein</fullName>
    </submittedName>
</protein>